<dbReference type="GO" id="GO:0003700">
    <property type="term" value="F:DNA-binding transcription factor activity"/>
    <property type="evidence" value="ECO:0007669"/>
    <property type="project" value="InterPro"/>
</dbReference>
<keyword evidence="3" id="KW-0804">Transcription</keyword>
<dbReference type="EMBL" id="JACJKY010000010">
    <property type="protein sequence ID" value="MBM6921030.1"/>
    <property type="molecule type" value="Genomic_DNA"/>
</dbReference>
<dbReference type="PRINTS" id="PR00032">
    <property type="entry name" value="HTHARAC"/>
</dbReference>
<keyword evidence="2" id="KW-0238">DNA-binding</keyword>
<dbReference type="PROSITE" id="PS01124">
    <property type="entry name" value="HTH_ARAC_FAMILY_2"/>
    <property type="match status" value="1"/>
</dbReference>
<dbReference type="SMART" id="SM00342">
    <property type="entry name" value="HTH_ARAC"/>
    <property type="match status" value="1"/>
</dbReference>
<protein>
    <submittedName>
        <fullName evidence="5">Helix-turn-helix transcriptional regulator</fullName>
    </submittedName>
</protein>
<comment type="caution">
    <text evidence="5">The sequence shown here is derived from an EMBL/GenBank/DDBJ whole genome shotgun (WGS) entry which is preliminary data.</text>
</comment>
<evidence type="ECO:0000256" key="1">
    <source>
        <dbReference type="ARBA" id="ARBA00023015"/>
    </source>
</evidence>
<reference evidence="5" key="1">
    <citation type="submission" date="2020-08" db="EMBL/GenBank/DDBJ databases">
        <authorList>
            <person name="Cejkova D."/>
            <person name="Kubasova T."/>
            <person name="Jahodarova E."/>
            <person name="Rychlik I."/>
        </authorList>
    </citation>
    <scope>NUCLEOTIDE SEQUENCE</scope>
    <source>
        <strain evidence="5">An559</strain>
    </source>
</reference>
<gene>
    <name evidence="5" type="ORF">H6A12_07680</name>
</gene>
<keyword evidence="1" id="KW-0805">Transcription regulation</keyword>
<dbReference type="SUPFAM" id="SSF46689">
    <property type="entry name" value="Homeodomain-like"/>
    <property type="match status" value="2"/>
</dbReference>
<evidence type="ECO:0000313" key="5">
    <source>
        <dbReference type="EMBL" id="MBM6921030.1"/>
    </source>
</evidence>
<proteinExistence type="predicted"/>
<name>A0A938X8F8_9FIRM</name>
<dbReference type="Proteomes" id="UP000774750">
    <property type="component" value="Unassembled WGS sequence"/>
</dbReference>
<dbReference type="PANTHER" id="PTHR43280:SF2">
    <property type="entry name" value="HTH-TYPE TRANSCRIPTIONAL REGULATOR EXSA"/>
    <property type="match status" value="1"/>
</dbReference>
<dbReference type="Pfam" id="PF12833">
    <property type="entry name" value="HTH_18"/>
    <property type="match status" value="1"/>
</dbReference>
<dbReference type="Gene3D" id="1.10.10.60">
    <property type="entry name" value="Homeodomain-like"/>
    <property type="match status" value="2"/>
</dbReference>
<dbReference type="GO" id="GO:0043565">
    <property type="term" value="F:sequence-specific DNA binding"/>
    <property type="evidence" value="ECO:0007669"/>
    <property type="project" value="InterPro"/>
</dbReference>
<keyword evidence="6" id="KW-1185">Reference proteome</keyword>
<dbReference type="AlphaFoldDB" id="A0A938X8F8"/>
<evidence type="ECO:0000259" key="4">
    <source>
        <dbReference type="PROSITE" id="PS01124"/>
    </source>
</evidence>
<feature type="domain" description="HTH araC/xylS-type" evidence="4">
    <location>
        <begin position="197"/>
        <end position="295"/>
    </location>
</feature>
<accession>A0A938X8F8</accession>
<dbReference type="PANTHER" id="PTHR43280">
    <property type="entry name" value="ARAC-FAMILY TRANSCRIPTIONAL REGULATOR"/>
    <property type="match status" value="1"/>
</dbReference>
<evidence type="ECO:0000256" key="2">
    <source>
        <dbReference type="ARBA" id="ARBA00023125"/>
    </source>
</evidence>
<dbReference type="RefSeq" id="WP_204446552.1">
    <property type="nucleotide sequence ID" value="NZ_JACJKY010000010.1"/>
</dbReference>
<dbReference type="InterPro" id="IPR018060">
    <property type="entry name" value="HTH_AraC"/>
</dbReference>
<dbReference type="InterPro" id="IPR009057">
    <property type="entry name" value="Homeodomain-like_sf"/>
</dbReference>
<reference evidence="5" key="2">
    <citation type="journal article" date="2021" name="Sci. Rep.">
        <title>The distribution of antibiotic resistance genes in chicken gut microbiota commensals.</title>
        <authorList>
            <person name="Juricova H."/>
            <person name="Matiasovicova J."/>
            <person name="Kubasova T."/>
            <person name="Cejkova D."/>
            <person name="Rychlik I."/>
        </authorList>
    </citation>
    <scope>NUCLEOTIDE SEQUENCE</scope>
    <source>
        <strain evidence="5">An559</strain>
    </source>
</reference>
<organism evidence="5 6">
    <name type="scientific">Merdimmobilis hominis</name>
    <dbReference type="NCBI Taxonomy" id="2897707"/>
    <lineage>
        <taxon>Bacteria</taxon>
        <taxon>Bacillati</taxon>
        <taxon>Bacillota</taxon>
        <taxon>Clostridia</taxon>
        <taxon>Eubacteriales</taxon>
        <taxon>Oscillospiraceae</taxon>
        <taxon>Merdimmobilis</taxon>
    </lineage>
</organism>
<sequence length="307" mass="35657">MMSESFKKAVLTKSGCDFNIDGMKLFRFHVSSCADCLLWDIPEKCLNLIFCSTGKIRIRLLNGQAVYAHQQEIVCVSEKVCVFLSDTEKETSGFLLSVEIPKIQNSLCAITKIIGNWNLDIHLALQYAEQMNGGFLIKGNPWVFSLFSVLNILDDIEQDCYCVWKCIELLYLLSQKMIQVQQVEMLQKNGSVHDRLRSVCSYMELHLDEKMTIDSLCRRFYLSPTTFKRYFRSVYDQPVHSWLLQKRMEKAGELLRYSSMTVLEIAQSVGYSSLSQFNVVFKKYYHCTPREYRNRSDSVSFCLFPKE</sequence>
<evidence type="ECO:0000313" key="6">
    <source>
        <dbReference type="Proteomes" id="UP000774750"/>
    </source>
</evidence>
<dbReference type="InterPro" id="IPR020449">
    <property type="entry name" value="Tscrpt_reg_AraC-type_HTH"/>
</dbReference>
<evidence type="ECO:0000256" key="3">
    <source>
        <dbReference type="ARBA" id="ARBA00023163"/>
    </source>
</evidence>